<gene>
    <name evidence="4" type="ORF">ATL31_0240</name>
</gene>
<dbReference type="GO" id="GO:0016747">
    <property type="term" value="F:acyltransferase activity, transferring groups other than amino-acyl groups"/>
    <property type="evidence" value="ECO:0007669"/>
    <property type="project" value="InterPro"/>
</dbReference>
<comment type="caution">
    <text evidence="4">The sequence shown here is derived from an EMBL/GenBank/DDBJ whole genome shotgun (WGS) entry which is preliminary data.</text>
</comment>
<dbReference type="CDD" id="cd04301">
    <property type="entry name" value="NAT_SF"/>
    <property type="match status" value="1"/>
</dbReference>
<dbReference type="InterPro" id="IPR016181">
    <property type="entry name" value="Acyl_CoA_acyltransferase"/>
</dbReference>
<keyword evidence="1" id="KW-0808">Transferase</keyword>
<dbReference type="AlphaFoldDB" id="A0A2N3YF65"/>
<dbReference type="PROSITE" id="PS51186">
    <property type="entry name" value="GNAT"/>
    <property type="match status" value="1"/>
</dbReference>
<evidence type="ECO:0000256" key="1">
    <source>
        <dbReference type="ARBA" id="ARBA00022679"/>
    </source>
</evidence>
<sequence length="162" mass="17790">MLASVETSRDVRVRRAVPTDAFSVAALHIQDERERGATPPAGFLDAFADAWLRDRARRTWLAEAPGGRPLGTIHGTRVQKLPSAHRPADAWFHVSLLFVTPDARGAGLGERLLRELVAWAGTDQVTRIQLNAVPAARGLYERVGFAAPSARLMELRLDPPVR</sequence>
<feature type="domain" description="N-acetyltransferase" evidence="3">
    <location>
        <begin position="11"/>
        <end position="162"/>
    </location>
</feature>
<protein>
    <submittedName>
        <fullName evidence="4">Ribosomal protein S18 acetylase RimI-like enzyme</fullName>
    </submittedName>
</protein>
<evidence type="ECO:0000256" key="2">
    <source>
        <dbReference type="ARBA" id="ARBA00023315"/>
    </source>
</evidence>
<accession>A0A2N3YF65</accession>
<dbReference type="Proteomes" id="UP000233781">
    <property type="component" value="Unassembled WGS sequence"/>
</dbReference>
<dbReference type="EMBL" id="PJNE01000001">
    <property type="protein sequence ID" value="PKW25450.1"/>
    <property type="molecule type" value="Genomic_DNA"/>
</dbReference>
<evidence type="ECO:0000259" key="3">
    <source>
        <dbReference type="PROSITE" id="PS51186"/>
    </source>
</evidence>
<keyword evidence="5" id="KW-1185">Reference proteome</keyword>
<dbReference type="InterPro" id="IPR000182">
    <property type="entry name" value="GNAT_dom"/>
</dbReference>
<evidence type="ECO:0000313" key="5">
    <source>
        <dbReference type="Proteomes" id="UP000233781"/>
    </source>
</evidence>
<keyword evidence="4" id="KW-0689">Ribosomal protein</keyword>
<dbReference type="Pfam" id="PF00583">
    <property type="entry name" value="Acetyltransf_1"/>
    <property type="match status" value="1"/>
</dbReference>
<keyword evidence="4" id="KW-0687">Ribonucleoprotein</keyword>
<proteinExistence type="predicted"/>
<keyword evidence="2" id="KW-0012">Acyltransferase</keyword>
<evidence type="ECO:0000313" key="4">
    <source>
        <dbReference type="EMBL" id="PKW25450.1"/>
    </source>
</evidence>
<reference evidence="4 5" key="1">
    <citation type="submission" date="2017-12" db="EMBL/GenBank/DDBJ databases">
        <title>Sequencing the genomes of 1000 Actinobacteria strains.</title>
        <authorList>
            <person name="Klenk H.-P."/>
        </authorList>
    </citation>
    <scope>NUCLEOTIDE SEQUENCE [LARGE SCALE GENOMIC DNA]</scope>
    <source>
        <strain evidence="4 5">DSM 12806</strain>
    </source>
</reference>
<dbReference type="Gene3D" id="3.40.630.30">
    <property type="match status" value="1"/>
</dbReference>
<name>A0A2N3YF65_9MICO</name>
<dbReference type="GO" id="GO:0005840">
    <property type="term" value="C:ribosome"/>
    <property type="evidence" value="ECO:0007669"/>
    <property type="project" value="UniProtKB-KW"/>
</dbReference>
<organism evidence="4 5">
    <name type="scientific">Phycicoccus duodecadis</name>
    <dbReference type="NCBI Taxonomy" id="173053"/>
    <lineage>
        <taxon>Bacteria</taxon>
        <taxon>Bacillati</taxon>
        <taxon>Actinomycetota</taxon>
        <taxon>Actinomycetes</taxon>
        <taxon>Micrococcales</taxon>
        <taxon>Intrasporangiaceae</taxon>
        <taxon>Phycicoccus</taxon>
    </lineage>
</organism>
<dbReference type="InterPro" id="IPR050832">
    <property type="entry name" value="Bact_Acetyltransf"/>
</dbReference>
<dbReference type="PANTHER" id="PTHR43877">
    <property type="entry name" value="AMINOALKYLPHOSPHONATE N-ACETYLTRANSFERASE-RELATED-RELATED"/>
    <property type="match status" value="1"/>
</dbReference>
<dbReference type="SUPFAM" id="SSF55729">
    <property type="entry name" value="Acyl-CoA N-acyltransferases (Nat)"/>
    <property type="match status" value="1"/>
</dbReference>